<evidence type="ECO:0000259" key="2">
    <source>
        <dbReference type="Pfam" id="PF11250"/>
    </source>
</evidence>
<feature type="domain" description="FAF" evidence="2">
    <location>
        <begin position="142"/>
        <end position="198"/>
    </location>
</feature>
<comment type="similarity">
    <text evidence="1">Belongs to the fantastic four family.</text>
</comment>
<evidence type="ECO:0000313" key="4">
    <source>
        <dbReference type="Proteomes" id="UP000516437"/>
    </source>
</evidence>
<proteinExistence type="inferred from homology"/>
<dbReference type="EMBL" id="RXIC02000025">
    <property type="protein sequence ID" value="KAB1205444.1"/>
    <property type="molecule type" value="Genomic_DNA"/>
</dbReference>
<dbReference type="OrthoDB" id="1928183at2759"/>
<sequence>MDFPGEGFLCKAKSTVSSLRGIVLWVRKLASPVQSHKELTRRHHCLQPGLKTLIYPAAESPHVSHHSVHKSSSGSPHLLSSILLQPLTGSSSSSWIKGDLIGTESGVYLSCTEDEIKAMEKPEPCNREHDTPNQRCAMTRDYPPPISLLVQTGNLRGRMPWVLARCYVDGKLILKFERSKHNEHLESHRENGRLVLNLVKLEYPNICHCGVHEAYGEELELEELQFIEDTETEEMIDQDQEEEHQQTEAAYYGYEDDVDITVGEDTFMASLASSMPVKWVDNRGENDSPTNQRYQNLRKCFTYAGVFDSNSFGTANTREHLRAYLAQPDSAPVFPIRTATVV</sequence>
<comment type="caution">
    <text evidence="3">The sequence shown here is derived from an EMBL/GenBank/DDBJ whole genome shotgun (WGS) entry which is preliminary data.</text>
</comment>
<dbReference type="PANTHER" id="PTHR33155">
    <property type="entry name" value="FANTASTIC FOUR-LIKE PROTEIN (DUF3049)"/>
    <property type="match status" value="1"/>
</dbReference>
<evidence type="ECO:0000313" key="3">
    <source>
        <dbReference type="EMBL" id="KAB1205444.1"/>
    </source>
</evidence>
<protein>
    <recommendedName>
        <fullName evidence="2">FAF domain-containing protein</fullName>
    </recommendedName>
</protein>
<evidence type="ECO:0000256" key="1">
    <source>
        <dbReference type="ARBA" id="ARBA00008690"/>
    </source>
</evidence>
<organism evidence="3 4">
    <name type="scientific">Morella rubra</name>
    <name type="common">Chinese bayberry</name>
    <dbReference type="NCBI Taxonomy" id="262757"/>
    <lineage>
        <taxon>Eukaryota</taxon>
        <taxon>Viridiplantae</taxon>
        <taxon>Streptophyta</taxon>
        <taxon>Embryophyta</taxon>
        <taxon>Tracheophyta</taxon>
        <taxon>Spermatophyta</taxon>
        <taxon>Magnoliopsida</taxon>
        <taxon>eudicotyledons</taxon>
        <taxon>Gunneridae</taxon>
        <taxon>Pentapetalae</taxon>
        <taxon>rosids</taxon>
        <taxon>fabids</taxon>
        <taxon>Fagales</taxon>
        <taxon>Myricaceae</taxon>
        <taxon>Morella</taxon>
    </lineage>
</organism>
<reference evidence="3 4" key="1">
    <citation type="journal article" date="2019" name="Plant Biotechnol. J.">
        <title>The red bayberry genome and genetic basis of sex determination.</title>
        <authorList>
            <person name="Jia H.M."/>
            <person name="Jia H.J."/>
            <person name="Cai Q.L."/>
            <person name="Wang Y."/>
            <person name="Zhao H.B."/>
            <person name="Yang W.F."/>
            <person name="Wang G.Y."/>
            <person name="Li Y.H."/>
            <person name="Zhan D.L."/>
            <person name="Shen Y.T."/>
            <person name="Niu Q.F."/>
            <person name="Chang L."/>
            <person name="Qiu J."/>
            <person name="Zhao L."/>
            <person name="Xie H.B."/>
            <person name="Fu W.Y."/>
            <person name="Jin J."/>
            <person name="Li X.W."/>
            <person name="Jiao Y."/>
            <person name="Zhou C.C."/>
            <person name="Tu T."/>
            <person name="Chai C.Y."/>
            <person name="Gao J.L."/>
            <person name="Fan L.J."/>
            <person name="van de Weg E."/>
            <person name="Wang J.Y."/>
            <person name="Gao Z.S."/>
        </authorList>
    </citation>
    <scope>NUCLEOTIDE SEQUENCE [LARGE SCALE GENOMIC DNA]</scope>
    <source>
        <tissue evidence="3">Leaves</tissue>
    </source>
</reference>
<dbReference type="Proteomes" id="UP000516437">
    <property type="component" value="Chromosome 7"/>
</dbReference>
<name>A0A6A1UYD4_9ROSI</name>
<dbReference type="InterPro" id="IPR021410">
    <property type="entry name" value="FAF"/>
</dbReference>
<dbReference type="InterPro" id="IPR046431">
    <property type="entry name" value="FAF_dom"/>
</dbReference>
<gene>
    <name evidence="3" type="ORF">CJ030_MR7G010615</name>
</gene>
<accession>A0A6A1UYD4</accession>
<keyword evidence="4" id="KW-1185">Reference proteome</keyword>
<dbReference type="PANTHER" id="PTHR33155:SF75">
    <property type="entry name" value="OS02G0750800 PROTEIN"/>
    <property type="match status" value="1"/>
</dbReference>
<dbReference type="Pfam" id="PF11250">
    <property type="entry name" value="FAF"/>
    <property type="match status" value="1"/>
</dbReference>
<dbReference type="AlphaFoldDB" id="A0A6A1UYD4"/>